<dbReference type="Proteomes" id="UP000191056">
    <property type="component" value="Unassembled WGS sequence"/>
</dbReference>
<keyword evidence="2" id="KW-1134">Transmembrane beta strand</keyword>
<protein>
    <submittedName>
        <fullName evidence="7">Outer membrane efflux protein</fullName>
    </submittedName>
    <submittedName>
        <fullName evidence="8">TolC family protein</fullName>
    </submittedName>
</protein>
<evidence type="ECO:0000313" key="7">
    <source>
        <dbReference type="EMBL" id="OPJ65930.1"/>
    </source>
</evidence>
<evidence type="ECO:0000313" key="8">
    <source>
        <dbReference type="EMBL" id="RII35408.1"/>
    </source>
</evidence>
<keyword evidence="9" id="KW-1185">Reference proteome</keyword>
<reference evidence="7 9" key="1">
    <citation type="submission" date="2017-03" db="EMBL/GenBank/DDBJ databases">
        <title>Genome sequence of Clostridium chromiireducens DSM 23318.</title>
        <authorList>
            <person name="Poehlein A."/>
            <person name="Daniel R."/>
        </authorList>
    </citation>
    <scope>NUCLEOTIDE SEQUENCE [LARGE SCALE GENOMIC DNA]</scope>
    <source>
        <strain evidence="7 9">DSM 23318</strain>
    </source>
</reference>
<keyword evidence="4" id="KW-0472">Membrane</keyword>
<dbReference type="GO" id="GO:0015562">
    <property type="term" value="F:efflux transmembrane transporter activity"/>
    <property type="evidence" value="ECO:0007669"/>
    <property type="project" value="InterPro"/>
</dbReference>
<dbReference type="OrthoDB" id="1756421at2"/>
<keyword evidence="6" id="KW-0732">Signal</keyword>
<keyword evidence="5" id="KW-0998">Cell outer membrane</keyword>
<sequence length="430" mass="47979">MRNNINKLVALAIGVSVISGSIVPAFAADTAQNTNANVSTVAQVNGKPILTLQDAINSAISNSDKLKLDDKKITYQDKFNDINENIDDATGVSGDKEDLNSDTRDTTLDQLKQQRDFDEDSLIQKTTTAYNNMVTSQMKIDKSIKGIDVKTKQLNDAKLKQSLGLTTAIDLQSTELQVVSLQNSLKASQNALKDAEYSFKVLTGKDVTQYSLQQDIKYESFKIDGSVDEYLDNIIDTELKYNEKLTKLNKDYFNDKDNEVSEEYVNDAKRTSDGANKPVLDATVDTLEKYEKYVKDYNQYESDASAYTNALSRRLSYLNAKLGVYTAETNLNETKKQLKDTLKTLYTNLLATEDNINYIKQNIDLTNKQLSNAKLKYDLGLMTKSDYDTLVVNSLDLDVQLRTAVDGYNTLKSELQKPWLLSGASGSSNS</sequence>
<evidence type="ECO:0000256" key="4">
    <source>
        <dbReference type="ARBA" id="ARBA00023136"/>
    </source>
</evidence>
<dbReference type="PANTHER" id="PTHR30026:SF20">
    <property type="entry name" value="OUTER MEMBRANE PROTEIN TOLC"/>
    <property type="match status" value="1"/>
</dbReference>
<comment type="subcellular location">
    <subcellularLocation>
        <location evidence="1">Cell outer membrane</location>
    </subcellularLocation>
</comment>
<gene>
    <name evidence="7" type="ORF">CLCHR_02860</name>
    <name evidence="8" type="ORF">D2A34_09405</name>
</gene>
<dbReference type="EMBL" id="QXDJ01000002">
    <property type="protein sequence ID" value="RII35408.1"/>
    <property type="molecule type" value="Genomic_DNA"/>
</dbReference>
<dbReference type="RefSeq" id="WP_079437876.1">
    <property type="nucleotide sequence ID" value="NZ_MZGT01000003.1"/>
</dbReference>
<dbReference type="EMBL" id="MZGT01000003">
    <property type="protein sequence ID" value="OPJ65930.1"/>
    <property type="molecule type" value="Genomic_DNA"/>
</dbReference>
<keyword evidence="3" id="KW-0812">Transmembrane</keyword>
<dbReference type="PANTHER" id="PTHR30026">
    <property type="entry name" value="OUTER MEMBRANE PROTEIN TOLC"/>
    <property type="match status" value="1"/>
</dbReference>
<reference evidence="8 10" key="2">
    <citation type="submission" date="2018-08" db="EMBL/GenBank/DDBJ databases">
        <title>Genome of Clostridium chromiireducens C1, DSM12136.</title>
        <authorList>
            <person name="Xing M."/>
            <person name="Wei Y."/>
            <person name="Ang E.L."/>
            <person name="Zhao H."/>
            <person name="Zhang Y."/>
        </authorList>
    </citation>
    <scope>NUCLEOTIDE SEQUENCE [LARGE SCALE GENOMIC DNA]</scope>
    <source>
        <strain evidence="8 10">C1</strain>
    </source>
</reference>
<dbReference type="GO" id="GO:0009279">
    <property type="term" value="C:cell outer membrane"/>
    <property type="evidence" value="ECO:0007669"/>
    <property type="project" value="UniProtKB-SubCell"/>
</dbReference>
<organism evidence="7 9">
    <name type="scientific">Clostridium chromiireducens</name>
    <dbReference type="NCBI Taxonomy" id="225345"/>
    <lineage>
        <taxon>Bacteria</taxon>
        <taxon>Bacillati</taxon>
        <taxon>Bacillota</taxon>
        <taxon>Clostridia</taxon>
        <taxon>Eubacteriales</taxon>
        <taxon>Clostridiaceae</taxon>
        <taxon>Clostridium</taxon>
    </lineage>
</organism>
<evidence type="ECO:0000313" key="9">
    <source>
        <dbReference type="Proteomes" id="UP000191056"/>
    </source>
</evidence>
<proteinExistence type="predicted"/>
<feature type="signal peptide" evidence="6">
    <location>
        <begin position="1"/>
        <end position="27"/>
    </location>
</feature>
<dbReference type="GO" id="GO:1990281">
    <property type="term" value="C:efflux pump complex"/>
    <property type="evidence" value="ECO:0007669"/>
    <property type="project" value="TreeGrafter"/>
</dbReference>
<evidence type="ECO:0000256" key="5">
    <source>
        <dbReference type="ARBA" id="ARBA00023237"/>
    </source>
</evidence>
<dbReference type="InterPro" id="IPR051906">
    <property type="entry name" value="TolC-like"/>
</dbReference>
<accession>A0A1V4J1G2</accession>
<evidence type="ECO:0000256" key="3">
    <source>
        <dbReference type="ARBA" id="ARBA00022692"/>
    </source>
</evidence>
<evidence type="ECO:0000256" key="2">
    <source>
        <dbReference type="ARBA" id="ARBA00022452"/>
    </source>
</evidence>
<dbReference type="GO" id="GO:0015288">
    <property type="term" value="F:porin activity"/>
    <property type="evidence" value="ECO:0007669"/>
    <property type="project" value="TreeGrafter"/>
</dbReference>
<evidence type="ECO:0000256" key="6">
    <source>
        <dbReference type="SAM" id="SignalP"/>
    </source>
</evidence>
<evidence type="ECO:0000256" key="1">
    <source>
        <dbReference type="ARBA" id="ARBA00004442"/>
    </source>
</evidence>
<dbReference type="STRING" id="225345.CLCHR_02860"/>
<comment type="caution">
    <text evidence="7">The sequence shown here is derived from an EMBL/GenBank/DDBJ whole genome shotgun (WGS) entry which is preliminary data.</text>
</comment>
<name>A0A1V4J1G2_9CLOT</name>
<dbReference type="SUPFAM" id="SSF56954">
    <property type="entry name" value="Outer membrane efflux proteins (OEP)"/>
    <property type="match status" value="2"/>
</dbReference>
<evidence type="ECO:0000313" key="10">
    <source>
        <dbReference type="Proteomes" id="UP000265930"/>
    </source>
</evidence>
<feature type="chain" id="PRO_5036027723" evidence="6">
    <location>
        <begin position="28"/>
        <end position="430"/>
    </location>
</feature>
<dbReference type="Proteomes" id="UP000265930">
    <property type="component" value="Unassembled WGS sequence"/>
</dbReference>
<dbReference type="Gene3D" id="1.20.1600.10">
    <property type="entry name" value="Outer membrane efflux proteins (OEP)"/>
    <property type="match status" value="2"/>
</dbReference>
<dbReference type="AlphaFoldDB" id="A0A1V4J1G2"/>